<organism evidence="2 3">
    <name type="scientific">Dialister hominis</name>
    <dbReference type="NCBI Taxonomy" id="2582419"/>
    <lineage>
        <taxon>Bacteria</taxon>
        <taxon>Bacillati</taxon>
        <taxon>Bacillota</taxon>
        <taxon>Negativicutes</taxon>
        <taxon>Veillonellales</taxon>
        <taxon>Veillonellaceae</taxon>
        <taxon>Dialister</taxon>
    </lineage>
</organism>
<feature type="compositionally biased region" description="Acidic residues" evidence="1">
    <location>
        <begin position="229"/>
        <end position="252"/>
    </location>
</feature>
<feature type="region of interest" description="Disordered" evidence="1">
    <location>
        <begin position="226"/>
        <end position="263"/>
    </location>
</feature>
<evidence type="ECO:0000313" key="2">
    <source>
        <dbReference type="EMBL" id="BBK26120.1"/>
    </source>
</evidence>
<dbReference type="KEGG" id="dho:Dia5BBH33_20550"/>
<evidence type="ECO:0000313" key="3">
    <source>
        <dbReference type="Proteomes" id="UP000320585"/>
    </source>
</evidence>
<sequence length="297" mass="33098">MTTDGIPRLCGGTFFVLLLQALKNRKSAREHYKGDRDGLSDPEVLIGLIKVINPDYEPPRLERIKTKTNDFKACKLSKGEYLPFGNTPEVEVFDERIRTEYGSALIPMTDFVNEFLDLGETVHKDVRLVKALIELVQCDYSIASDEGFFIRDDGGQIKKAALSDLTKVCYPAFLLGIWHYVVVNRKDNSIGKPTYDEWCPENGGGPRNYSGNMGKGITADIRTYMPEPTDAEPADDAQPDNESNEDEQEDDNQSAAFSQQVINNPLFIQQNGDNNTILSNYGTVNLTIGEKKGAADE</sequence>
<protein>
    <submittedName>
        <fullName evidence="2">Uncharacterized protein</fullName>
    </submittedName>
</protein>
<dbReference type="OrthoDB" id="2051189at2"/>
<dbReference type="RefSeq" id="WP_144269298.1">
    <property type="nucleotide sequence ID" value="NZ_DAWDBY010000007.1"/>
</dbReference>
<dbReference type="Proteomes" id="UP000320585">
    <property type="component" value="Chromosome"/>
</dbReference>
<name>A0A8D4UWC0_9FIRM</name>
<keyword evidence="3" id="KW-1185">Reference proteome</keyword>
<dbReference type="AlphaFoldDB" id="A0A8D4UWC0"/>
<dbReference type="EMBL" id="AP019697">
    <property type="protein sequence ID" value="BBK26120.1"/>
    <property type="molecule type" value="Genomic_DNA"/>
</dbReference>
<evidence type="ECO:0000256" key="1">
    <source>
        <dbReference type="SAM" id="MobiDB-lite"/>
    </source>
</evidence>
<reference evidence="3" key="1">
    <citation type="submission" date="2019-05" db="EMBL/GenBank/DDBJ databases">
        <title>Complete genome sequencing of Dialister sp. strain 5BBH33.</title>
        <authorList>
            <person name="Sakamoto M."/>
            <person name="Murakami T."/>
            <person name="Mori H."/>
        </authorList>
    </citation>
    <scope>NUCLEOTIDE SEQUENCE [LARGE SCALE GENOMIC DNA]</scope>
    <source>
        <strain evidence="3">5BBH33</strain>
    </source>
</reference>
<gene>
    <name evidence="2" type="ORF">Dia5BBH33_20550</name>
</gene>
<accession>A0A8D4UWC0</accession>
<proteinExistence type="predicted"/>